<dbReference type="PANTHER" id="PTHR12243:SF65">
    <property type="entry name" value="MADF DOMAIN-CONTAINING PROTEIN"/>
    <property type="match status" value="1"/>
</dbReference>
<dbReference type="PROSITE" id="PS51029">
    <property type="entry name" value="MADF"/>
    <property type="match status" value="1"/>
</dbReference>
<sequence>MFASSSSNEATVTHYPSQPKSCQLYTPPHKADVLVLYEWVEHMQKRKEALSCRYVSAGSHCTMNELTRELSPNQDPLEDPFLLSLIETVEKNSCVYNRYDPLHKISEYKHQIWRMIGVEIDYDGQPVELERKWKHMRDKYVRLRKQDKQKAPIKPTNKWFAFYHKMSFLDPYVEHRNRKRQKDFIGNNSPEFVDEEGFYIDESKAEVLVPKDVGYCSSSSSSGEKKESSVEPPDLLDDSKVENLAAFYDRLIGNNNGNAIQAVAKQLAVEPVAEQPSRARKRKNAPVQIRPASPSPPPAKKNEEDSVQEQISAILYDVSKSLIKMNSQQLATTRIEISKILNNIESGKNQHS</sequence>
<proteinExistence type="predicted"/>
<gene>
    <name evidence="3" type="ORF">L3Y34_008968</name>
</gene>
<feature type="region of interest" description="Disordered" evidence="1">
    <location>
        <begin position="215"/>
        <end position="236"/>
    </location>
</feature>
<reference evidence="3 4" key="1">
    <citation type="submission" date="2022-02" db="EMBL/GenBank/DDBJ databases">
        <title>Chromosome-level reference genomes for two strains of Caenorhabditis briggsae: an improved platform for comparative genomics.</title>
        <authorList>
            <person name="Stevens L."/>
            <person name="Andersen E.C."/>
        </authorList>
    </citation>
    <scope>NUCLEOTIDE SEQUENCE [LARGE SCALE GENOMIC DNA]</scope>
    <source>
        <strain evidence="3">QX1410_ONT</strain>
        <tissue evidence="3">Whole-organism</tissue>
    </source>
</reference>
<name>A0AAE9D2F0_CAEBR</name>
<dbReference type="InterPro" id="IPR039353">
    <property type="entry name" value="TF_Adf1"/>
</dbReference>
<feature type="region of interest" description="Disordered" evidence="1">
    <location>
        <begin position="271"/>
        <end position="307"/>
    </location>
</feature>
<organism evidence="3 4">
    <name type="scientific">Caenorhabditis briggsae</name>
    <dbReference type="NCBI Taxonomy" id="6238"/>
    <lineage>
        <taxon>Eukaryota</taxon>
        <taxon>Metazoa</taxon>
        <taxon>Ecdysozoa</taxon>
        <taxon>Nematoda</taxon>
        <taxon>Chromadorea</taxon>
        <taxon>Rhabditida</taxon>
        <taxon>Rhabditina</taxon>
        <taxon>Rhabditomorpha</taxon>
        <taxon>Rhabditoidea</taxon>
        <taxon>Rhabditidae</taxon>
        <taxon>Peloderinae</taxon>
        <taxon>Caenorhabditis</taxon>
    </lineage>
</organism>
<dbReference type="Proteomes" id="UP000827892">
    <property type="component" value="Chromosome V"/>
</dbReference>
<evidence type="ECO:0000259" key="2">
    <source>
        <dbReference type="PROSITE" id="PS51029"/>
    </source>
</evidence>
<dbReference type="AlphaFoldDB" id="A0AAE9D2F0"/>
<dbReference type="SMART" id="SM00595">
    <property type="entry name" value="MADF"/>
    <property type="match status" value="1"/>
</dbReference>
<dbReference type="PANTHER" id="PTHR12243">
    <property type="entry name" value="MADF DOMAIN TRANSCRIPTION FACTOR"/>
    <property type="match status" value="1"/>
</dbReference>
<evidence type="ECO:0000256" key="1">
    <source>
        <dbReference type="SAM" id="MobiDB-lite"/>
    </source>
</evidence>
<evidence type="ECO:0000313" key="4">
    <source>
        <dbReference type="Proteomes" id="UP000827892"/>
    </source>
</evidence>
<dbReference type="Pfam" id="PF10545">
    <property type="entry name" value="MADF_DNA_bdg"/>
    <property type="match status" value="1"/>
</dbReference>
<dbReference type="InterPro" id="IPR006578">
    <property type="entry name" value="MADF-dom"/>
</dbReference>
<protein>
    <recommendedName>
        <fullName evidence="2">MADF domain-containing protein</fullName>
    </recommendedName>
</protein>
<feature type="domain" description="MADF" evidence="2">
    <location>
        <begin position="84"/>
        <end position="174"/>
    </location>
</feature>
<dbReference type="EMBL" id="CP090895">
    <property type="protein sequence ID" value="ULT91036.1"/>
    <property type="molecule type" value="Genomic_DNA"/>
</dbReference>
<accession>A0AAE9D2F0</accession>
<evidence type="ECO:0000313" key="3">
    <source>
        <dbReference type="EMBL" id="ULT91036.1"/>
    </source>
</evidence>